<proteinExistence type="predicted"/>
<comment type="caution">
    <text evidence="1">The sequence shown here is derived from an EMBL/GenBank/DDBJ whole genome shotgun (WGS) entry which is preliminary data.</text>
</comment>
<gene>
    <name evidence="1" type="ORF">HINF_LOCUS2116</name>
    <name evidence="2" type="ORF">HINF_LOCUS61095</name>
</gene>
<evidence type="ECO:0000313" key="2">
    <source>
        <dbReference type="EMBL" id="CAL6082303.1"/>
    </source>
</evidence>
<reference evidence="2 3" key="2">
    <citation type="submission" date="2024-07" db="EMBL/GenBank/DDBJ databases">
        <authorList>
            <person name="Akdeniz Z."/>
        </authorList>
    </citation>
    <scope>NUCLEOTIDE SEQUENCE [LARGE SCALE GENOMIC DNA]</scope>
</reference>
<dbReference type="EMBL" id="CATOUU010000051">
    <property type="protein sequence ID" value="CAI9914471.1"/>
    <property type="molecule type" value="Genomic_DNA"/>
</dbReference>
<dbReference type="Proteomes" id="UP001642409">
    <property type="component" value="Unassembled WGS sequence"/>
</dbReference>
<evidence type="ECO:0000313" key="3">
    <source>
        <dbReference type="Proteomes" id="UP001642409"/>
    </source>
</evidence>
<reference evidence="1" key="1">
    <citation type="submission" date="2023-06" db="EMBL/GenBank/DDBJ databases">
        <authorList>
            <person name="Kurt Z."/>
        </authorList>
    </citation>
    <scope>NUCLEOTIDE SEQUENCE</scope>
</reference>
<protein>
    <submittedName>
        <fullName evidence="2">Hypothetical_protein</fullName>
    </submittedName>
</protein>
<sequence>MIFSQNSVGEIFLIKTVEGVLNIQSYQVLGKYISQQRIALVAGDISNSNVSIQYYLFNISSFSIGNLSSYMISNSSQSTVSLKQIFITKVNLNLQNSISSISSSTNNQMQFGGFIAISISSKVYIKDVTFQQYDLWTVSFTQLSGQIIGLIKGVQSKIQIQQLCVDYQLYSNASTNSFYGFGLIGYVEGVIMMKNANINYKVLSQGLFNEFGSIGITSNNCQNIKLNDMYIQFKMENNYGYNISSLIASQLATNWSIYEITINNSCVIGVRTGFISGRAYNNGTIENIQVFSSLSYANGTLYHSFSASIIGIIEMYAQIKLIYVKTIKINVSSISSSGWCALAGTIIGEQQPSGKLIITNILVNDSIVLAKATVDYSCSGGIISKLFGQVIIQYCNVTNTTINSSQQLQNVSYAGSFVSYVLNTGSTQLQVNTCYSNSTNIFGKADNISYVGGMVGYSHNSIIDVSNVVILNIFIMGQSLQIQSKITVNYYLGTIQIVNSQSLGINVINNAQVGNCVFNNIYSQSGC</sequence>
<dbReference type="EMBL" id="CAXDID020000363">
    <property type="protein sequence ID" value="CAL6082303.1"/>
    <property type="molecule type" value="Genomic_DNA"/>
</dbReference>
<keyword evidence="3" id="KW-1185">Reference proteome</keyword>
<accession>A0AA86TDD6</accession>
<evidence type="ECO:0000313" key="1">
    <source>
        <dbReference type="EMBL" id="CAI9914471.1"/>
    </source>
</evidence>
<organism evidence="1">
    <name type="scientific">Hexamita inflata</name>
    <dbReference type="NCBI Taxonomy" id="28002"/>
    <lineage>
        <taxon>Eukaryota</taxon>
        <taxon>Metamonada</taxon>
        <taxon>Diplomonadida</taxon>
        <taxon>Hexamitidae</taxon>
        <taxon>Hexamitinae</taxon>
        <taxon>Hexamita</taxon>
    </lineage>
</organism>
<name>A0AA86TDD6_9EUKA</name>
<dbReference type="AlphaFoldDB" id="A0AA86TDD6"/>